<keyword evidence="3" id="KW-0969">Cilium</keyword>
<gene>
    <name evidence="3" type="ORF">BIW53_03145</name>
</gene>
<evidence type="ECO:0000313" key="4">
    <source>
        <dbReference type="Proteomes" id="UP000180253"/>
    </source>
</evidence>
<dbReference type="OrthoDB" id="5372926at2"/>
<dbReference type="PANTHER" id="PTHR36307">
    <property type="entry name" value="FLAGELLA BASAL BODY P-RING FORMATION PROTEIN FLGA"/>
    <property type="match status" value="1"/>
</dbReference>
<comment type="caution">
    <text evidence="3">The sequence shown here is derived from an EMBL/GenBank/DDBJ whole genome shotgun (WGS) entry which is preliminary data.</text>
</comment>
<reference evidence="3 4" key="1">
    <citation type="submission" date="2016-10" db="EMBL/GenBank/DDBJ databases">
        <title>Pseudoalteromonas amylolytica sp. nov., isolated from the surface seawater.</title>
        <authorList>
            <person name="Wu Y.-H."/>
            <person name="Cheng H."/>
            <person name="Jin X.-B."/>
            <person name="Wang C.-S."/>
            <person name="Xu X.-W."/>
        </authorList>
    </citation>
    <scope>NUCLEOTIDE SEQUENCE [LARGE SCALE GENOMIC DNA]</scope>
    <source>
        <strain evidence="3 4">JCM 12483</strain>
    </source>
</reference>
<dbReference type="Gene3D" id="2.30.30.760">
    <property type="match status" value="1"/>
</dbReference>
<dbReference type="EMBL" id="MNAN01000018">
    <property type="protein sequence ID" value="OHU97332.1"/>
    <property type="molecule type" value="Genomic_DNA"/>
</dbReference>
<accession>A0A1S1N7R3</accession>
<dbReference type="NCBIfam" id="TIGR03170">
    <property type="entry name" value="flgA_cterm"/>
    <property type="match status" value="1"/>
</dbReference>
<dbReference type="InterPro" id="IPR039246">
    <property type="entry name" value="Flagellar_FlgA"/>
</dbReference>
<dbReference type="STRING" id="327939.BIW53_03145"/>
<keyword evidence="3" id="KW-0282">Flagellum</keyword>
<dbReference type="AlphaFoldDB" id="A0A1S1N7R3"/>
<dbReference type="InterPro" id="IPR017585">
    <property type="entry name" value="SAF_FlgA"/>
</dbReference>
<dbReference type="GO" id="GO:0044780">
    <property type="term" value="P:bacterial-type flagellum assembly"/>
    <property type="evidence" value="ECO:0007669"/>
    <property type="project" value="InterPro"/>
</dbReference>
<keyword evidence="3" id="KW-0966">Cell projection</keyword>
<evidence type="ECO:0000259" key="2">
    <source>
        <dbReference type="Pfam" id="PF13144"/>
    </source>
</evidence>
<keyword evidence="4" id="KW-1185">Reference proteome</keyword>
<dbReference type="PANTHER" id="PTHR36307:SF1">
    <property type="entry name" value="FLAGELLA BASAL BODY P-RING FORMATION PROTEIN FLGA"/>
    <property type="match status" value="1"/>
</dbReference>
<organism evidence="3 4">
    <name type="scientific">Pseudoalteromonas byunsanensis</name>
    <dbReference type="NCBI Taxonomy" id="327939"/>
    <lineage>
        <taxon>Bacteria</taxon>
        <taxon>Pseudomonadati</taxon>
        <taxon>Pseudomonadota</taxon>
        <taxon>Gammaproteobacteria</taxon>
        <taxon>Alteromonadales</taxon>
        <taxon>Pseudoalteromonadaceae</taxon>
        <taxon>Pseudoalteromonas</taxon>
    </lineage>
</organism>
<evidence type="ECO:0000256" key="1">
    <source>
        <dbReference type="SAM" id="SignalP"/>
    </source>
</evidence>
<dbReference type="Pfam" id="PF13144">
    <property type="entry name" value="ChapFlgA"/>
    <property type="match status" value="1"/>
</dbReference>
<dbReference type="RefSeq" id="WP_070990361.1">
    <property type="nucleotide sequence ID" value="NZ_CBCSHD010000008.1"/>
</dbReference>
<feature type="signal peptide" evidence="1">
    <location>
        <begin position="1"/>
        <end position="18"/>
    </location>
</feature>
<sequence length="317" mass="35930">MKFYVFLGFCLISGLSYASTQERADVEQLQVSINRMQYLGHDVVKLADIAEVSGSNQALVDQVRQVTLDWPATGNRLTAGEITTQLRARFSDFGPDWQVKGLNQVFLKQCWSLSVKKLERAAQQSISAWLDANNARLRSVRFIDERNLLCVPQNVERFEVKNNIQGTLFSKHRITFNLDSGEDFSVVMQLALEQLRPVLRVNKQKEESINDLDVEWLWQEVTHLKLSQQRLDINNLIARRNLQSGQVLDENNTRTKPLVEQGEQLQFKMQSGALFITGKAKALGEGQLGDEINIMLESSNQAIKAKIVQKGVVIVSQ</sequence>
<feature type="domain" description="Flagella basal body P-ring formation protein FlgA SAF" evidence="2">
    <location>
        <begin position="205"/>
        <end position="315"/>
    </location>
</feature>
<protein>
    <submittedName>
        <fullName evidence="3">Flagella basal body P-ring formation protein FlgA</fullName>
    </submittedName>
</protein>
<evidence type="ECO:0000313" key="3">
    <source>
        <dbReference type="EMBL" id="OHU97332.1"/>
    </source>
</evidence>
<dbReference type="Proteomes" id="UP000180253">
    <property type="component" value="Unassembled WGS sequence"/>
</dbReference>
<keyword evidence="1" id="KW-0732">Signal</keyword>
<feature type="chain" id="PRO_5010280221" evidence="1">
    <location>
        <begin position="19"/>
        <end position="317"/>
    </location>
</feature>
<name>A0A1S1N7R3_9GAMM</name>
<proteinExistence type="predicted"/>